<dbReference type="InterPro" id="IPR011990">
    <property type="entry name" value="TPR-like_helical_dom_sf"/>
</dbReference>
<dbReference type="InterPro" id="IPR002885">
    <property type="entry name" value="PPR_rpt"/>
</dbReference>
<dbReference type="PROSITE" id="PS51375">
    <property type="entry name" value="PPR"/>
    <property type="match status" value="4"/>
</dbReference>
<comment type="caution">
    <text evidence="3">The sequence shown here is derived from an EMBL/GenBank/DDBJ whole genome shotgun (WGS) entry which is preliminary data.</text>
</comment>
<dbReference type="InterPro" id="IPR046960">
    <property type="entry name" value="PPR_At4g14850-like_plant"/>
</dbReference>
<feature type="repeat" description="PPR" evidence="2">
    <location>
        <begin position="87"/>
        <end position="121"/>
    </location>
</feature>
<evidence type="ECO:0000256" key="1">
    <source>
        <dbReference type="ARBA" id="ARBA00022737"/>
    </source>
</evidence>
<gene>
    <name evidence="3" type="ORF">RJ640_013396</name>
</gene>
<reference evidence="3" key="1">
    <citation type="submission" date="2022-12" db="EMBL/GenBank/DDBJ databases">
        <title>Draft genome assemblies for two species of Escallonia (Escalloniales).</title>
        <authorList>
            <person name="Chanderbali A."/>
            <person name="Dervinis C."/>
            <person name="Anghel I."/>
            <person name="Soltis D."/>
            <person name="Soltis P."/>
            <person name="Zapata F."/>
        </authorList>
    </citation>
    <scope>NUCLEOTIDE SEQUENCE</scope>
    <source>
        <strain evidence="3">UCBG92.1500</strain>
        <tissue evidence="3">Leaf</tissue>
    </source>
</reference>
<name>A0AA88UF69_9ASTE</name>
<feature type="repeat" description="PPR" evidence="2">
    <location>
        <begin position="157"/>
        <end position="191"/>
    </location>
</feature>
<keyword evidence="1" id="KW-0677">Repeat</keyword>
<dbReference type="PANTHER" id="PTHR47926">
    <property type="entry name" value="PENTATRICOPEPTIDE REPEAT-CONTAINING PROTEIN"/>
    <property type="match status" value="1"/>
</dbReference>
<evidence type="ECO:0000313" key="4">
    <source>
        <dbReference type="Proteomes" id="UP001187471"/>
    </source>
</evidence>
<keyword evidence="4" id="KW-1185">Reference proteome</keyword>
<dbReference type="Pfam" id="PF01535">
    <property type="entry name" value="PPR"/>
    <property type="match status" value="2"/>
</dbReference>
<dbReference type="Gene3D" id="1.25.40.10">
    <property type="entry name" value="Tetratricopeptide repeat domain"/>
    <property type="match status" value="4"/>
</dbReference>
<evidence type="ECO:0008006" key="5">
    <source>
        <dbReference type="Google" id="ProtNLM"/>
    </source>
</evidence>
<dbReference type="Pfam" id="PF13041">
    <property type="entry name" value="PPR_2"/>
    <property type="match status" value="2"/>
</dbReference>
<dbReference type="Pfam" id="PF20431">
    <property type="entry name" value="E_motif"/>
    <property type="match status" value="1"/>
</dbReference>
<dbReference type="PANTHER" id="PTHR47926:SF540">
    <property type="entry name" value="PENTATRICOPEPTIDE REPEAT-CONTAINING PROTEIN"/>
    <property type="match status" value="1"/>
</dbReference>
<evidence type="ECO:0000256" key="2">
    <source>
        <dbReference type="PROSITE-ProRule" id="PRU00708"/>
    </source>
</evidence>
<feature type="repeat" description="PPR" evidence="2">
    <location>
        <begin position="395"/>
        <end position="429"/>
    </location>
</feature>
<dbReference type="InterPro" id="IPR046848">
    <property type="entry name" value="E_motif"/>
</dbReference>
<organism evidence="3 4">
    <name type="scientific">Escallonia rubra</name>
    <dbReference type="NCBI Taxonomy" id="112253"/>
    <lineage>
        <taxon>Eukaryota</taxon>
        <taxon>Viridiplantae</taxon>
        <taxon>Streptophyta</taxon>
        <taxon>Embryophyta</taxon>
        <taxon>Tracheophyta</taxon>
        <taxon>Spermatophyta</taxon>
        <taxon>Magnoliopsida</taxon>
        <taxon>eudicotyledons</taxon>
        <taxon>Gunneridae</taxon>
        <taxon>Pentapetalae</taxon>
        <taxon>asterids</taxon>
        <taxon>campanulids</taxon>
        <taxon>Escalloniales</taxon>
        <taxon>Escalloniaceae</taxon>
        <taxon>Escallonia</taxon>
    </lineage>
</organism>
<dbReference type="NCBIfam" id="TIGR00756">
    <property type="entry name" value="PPR"/>
    <property type="match status" value="5"/>
</dbReference>
<dbReference type="FunFam" id="1.25.40.10:FF:000996">
    <property type="entry name" value="Small kernel1"/>
    <property type="match status" value="1"/>
</dbReference>
<dbReference type="EMBL" id="JAVXUO010001715">
    <property type="protein sequence ID" value="KAK2979756.1"/>
    <property type="molecule type" value="Genomic_DNA"/>
</dbReference>
<dbReference type="AlphaFoldDB" id="A0AA88UF69"/>
<dbReference type="FunFam" id="1.25.40.10:FF:000351">
    <property type="entry name" value="Pentatricopeptide repeat-containing protein"/>
    <property type="match status" value="1"/>
</dbReference>
<sequence>MIIFPARTSFTIAHSTSRYHTCATLLQLLQLSIDHQSAKLAKQSHSLVCHLSLHHHPVILTKLVSAYCVSRRPVDSLAVFNSVRVKNVYLYNTLINGFAKNQLYAESFLLFKEMCGSEVSPDEFTLSTLAKVSGHNASVLTGKMVHGTCVRTGFVLDCIVANSLMSMYCKCGGFDDARKVFDEMPLRSVSSWNVMIGEYAVSGGENFEAGARGFVARMEREGLKPDAFTVSSLLPFCGSNYGRELHCYILKNELEVVVGSDVRLGCCMIDMYSKGDKVDVGRRVFDQMKRKNVYVWTAMINGYVQNGDKDEAMFLFREMQGRGGIEPNKVSLLSVLPACSSFAGLMGGKQVHGFAYRKEFICEVSLCNALIDMYSKCGSLNYSRRVFESNCFCRDAISWSSMISGYGLHGMGQEAIVLFDQMLRLGIKLDAITIVGVLSACSRSGLVKEGLIIYNTVVTDFGIKPTLEICACMVDMLSRSGRLDKALNFITNMPVKPGPSVWGALVSAAILHGDSEMKDLAYRSLIEIEPENPSNYVSLSNLYASSRRWDGVSEVRTTMKERGLKKLPGCSWISIDSETLSFYVADKAQHSSDMIYKMLDELIIAMKGAEFSPDFEILT</sequence>
<protein>
    <recommendedName>
        <fullName evidence="5">Pentatricopeptide repeat-containing protein</fullName>
    </recommendedName>
</protein>
<dbReference type="Proteomes" id="UP001187471">
    <property type="component" value="Unassembled WGS sequence"/>
</dbReference>
<accession>A0AA88UF69</accession>
<dbReference type="GO" id="GO:0009451">
    <property type="term" value="P:RNA modification"/>
    <property type="evidence" value="ECO:0007669"/>
    <property type="project" value="InterPro"/>
</dbReference>
<feature type="repeat" description="PPR" evidence="2">
    <location>
        <begin position="292"/>
        <end position="326"/>
    </location>
</feature>
<proteinExistence type="predicted"/>
<dbReference type="GO" id="GO:0003723">
    <property type="term" value="F:RNA binding"/>
    <property type="evidence" value="ECO:0007669"/>
    <property type="project" value="InterPro"/>
</dbReference>
<evidence type="ECO:0000313" key="3">
    <source>
        <dbReference type="EMBL" id="KAK2979756.1"/>
    </source>
</evidence>